<proteinExistence type="predicted"/>
<sequence>MLTFTLDPRRWWPVCVFGRNPLLRGADRVEALVILFAIVVALATVPVAGTVGTAVYVARHQLYAQEAQARHLAARMPTRDNRTAAPDSNAQTKAAEASAVWVDNRGNQVDPPTPTSRAASDGIGAAAAVLLGVVAAATALVAVTHSRLSRMRDAQWEHELRCLANKDDGRNNRSYG</sequence>
<protein>
    <recommendedName>
        <fullName evidence="4">Transmembrane protein</fullName>
    </recommendedName>
</protein>
<dbReference type="RefSeq" id="WP_047313214.1">
    <property type="nucleotide sequence ID" value="NZ_LDPQ01000001.1"/>
</dbReference>
<keyword evidence="1" id="KW-0472">Membrane</keyword>
<comment type="caution">
    <text evidence="2">The sequence shown here is derived from an EMBL/GenBank/DDBJ whole genome shotgun (WGS) entry which is preliminary data.</text>
</comment>
<organism evidence="2 3">
    <name type="scientific">Mycobacterium haemophilum</name>
    <dbReference type="NCBI Taxonomy" id="29311"/>
    <lineage>
        <taxon>Bacteria</taxon>
        <taxon>Bacillati</taxon>
        <taxon>Actinomycetota</taxon>
        <taxon>Actinomycetes</taxon>
        <taxon>Mycobacteriales</taxon>
        <taxon>Mycobacteriaceae</taxon>
        <taxon>Mycobacterium</taxon>
    </lineage>
</organism>
<name>A0A0I9VK08_9MYCO</name>
<dbReference type="PANTHER" id="PTHR42305:SF1">
    <property type="entry name" value="MEMBRANE PROTEIN RV1733C-RELATED"/>
    <property type="match status" value="1"/>
</dbReference>
<evidence type="ECO:0000256" key="1">
    <source>
        <dbReference type="SAM" id="Phobius"/>
    </source>
</evidence>
<keyword evidence="1" id="KW-0812">Transmembrane</keyword>
<accession>A0A0I9VK08</accession>
<dbReference type="InterPro" id="IPR039708">
    <property type="entry name" value="MT1774/Rv1733c-like"/>
</dbReference>
<dbReference type="EMBL" id="LDPR01000001">
    <property type="protein sequence ID" value="KLO39019.1"/>
    <property type="molecule type" value="Genomic_DNA"/>
</dbReference>
<keyword evidence="3" id="KW-1185">Reference proteome</keyword>
<dbReference type="Proteomes" id="UP000036334">
    <property type="component" value="Unassembled WGS sequence"/>
</dbReference>
<feature type="transmembrane region" description="Helical" evidence="1">
    <location>
        <begin position="32"/>
        <end position="58"/>
    </location>
</feature>
<reference evidence="2 3" key="1">
    <citation type="submission" date="2015-05" db="EMBL/GenBank/DDBJ databases">
        <title>Genome sequence of Mycobacterium haemophilum.</title>
        <authorList>
            <person name="Greninger A.L."/>
            <person name="Cunningham G."/>
            <person name="Miller S."/>
        </authorList>
    </citation>
    <scope>NUCLEOTIDE SEQUENCE [LARGE SCALE GENOMIC DNA]</scope>
    <source>
        <strain evidence="3">UC1</strain>
    </source>
</reference>
<feature type="transmembrane region" description="Helical" evidence="1">
    <location>
        <begin position="122"/>
        <end position="143"/>
    </location>
</feature>
<dbReference type="OrthoDB" id="4542680at2"/>
<dbReference type="STRING" id="1202450.B586_16650"/>
<dbReference type="PANTHER" id="PTHR42305">
    <property type="entry name" value="MEMBRANE PROTEIN RV1733C-RELATED"/>
    <property type="match status" value="1"/>
</dbReference>
<keyword evidence="1" id="KW-1133">Transmembrane helix</keyword>
<dbReference type="AlphaFoldDB" id="A0A0I9VK08"/>
<gene>
    <name evidence="2" type="ORF">ABH38_01220</name>
</gene>
<evidence type="ECO:0000313" key="2">
    <source>
        <dbReference type="EMBL" id="KLO39019.1"/>
    </source>
</evidence>
<evidence type="ECO:0008006" key="4">
    <source>
        <dbReference type="Google" id="ProtNLM"/>
    </source>
</evidence>
<evidence type="ECO:0000313" key="3">
    <source>
        <dbReference type="Proteomes" id="UP000036334"/>
    </source>
</evidence>
<dbReference type="PATRIC" id="fig|29311.18.peg.268"/>